<sequence length="442" mass="48837">MNKFIKKVCVAGLISVITGSMMACGTKTENKVAEATKTSDGKIQIEYWYGLGGKLDENMQKIVRDFNSSQDKYEVKPIAQDDYDTTYKNLQAAISAKKTPALALLEPDKQYTLGSKDLLTDINEISSKDSEYNADNYLSAFIEPGKQDGKQYAFPIYGTTQLLYYNTKAFKDAGINEDSLKTWSGLADAASKLVKKDGDEVSFYGWEPMKGPDNLVDAALSNGGQVLSDDKTKVMINSDEWVEAWDSFRKWIHEDKIMRIHSGGQGWQYWNDTVADAMEQKTAGYTGSAGDQGDLDFNILSAYEQPAFKEGKESKPVAEARFLVIPKNVSDEEKQGAYEFIKYFTSPKVNAEWSIASGYIAVNKESPNDPAFKEYVSDKPYALVPTLQAAHASQAFIDPTGGKISDALKIAADKVEIENVPAKEALDEAQKTAQKALDSVKK</sequence>
<dbReference type="CDD" id="cd14748">
    <property type="entry name" value="PBP2_UgpB"/>
    <property type="match status" value="1"/>
</dbReference>
<dbReference type="InterPro" id="IPR050490">
    <property type="entry name" value="Bact_solute-bd_prot1"/>
</dbReference>
<organism evidence="2 3">
    <name type="scientific">Clostridium butyricum</name>
    <dbReference type="NCBI Taxonomy" id="1492"/>
    <lineage>
        <taxon>Bacteria</taxon>
        <taxon>Bacillati</taxon>
        <taxon>Bacillota</taxon>
        <taxon>Clostridia</taxon>
        <taxon>Eubacteriales</taxon>
        <taxon>Clostridiaceae</taxon>
        <taxon>Clostridium</taxon>
    </lineage>
</organism>
<dbReference type="RefSeq" id="WP_027636601.1">
    <property type="nucleotide sequence ID" value="NZ_CP191154.1"/>
</dbReference>
<evidence type="ECO:0000313" key="2">
    <source>
        <dbReference type="EMBL" id="PPV14343.1"/>
    </source>
</evidence>
<gene>
    <name evidence="2" type="ORF">AWN73_14160</name>
</gene>
<evidence type="ECO:0000256" key="1">
    <source>
        <dbReference type="SAM" id="SignalP"/>
    </source>
</evidence>
<dbReference type="AlphaFoldDB" id="A0A2S7FA74"/>
<comment type="caution">
    <text evidence="2">The sequence shown here is derived from an EMBL/GenBank/DDBJ whole genome shotgun (WGS) entry which is preliminary data.</text>
</comment>
<proteinExistence type="predicted"/>
<feature type="signal peptide" evidence="1">
    <location>
        <begin position="1"/>
        <end position="23"/>
    </location>
</feature>
<reference evidence="2 3" key="1">
    <citation type="submission" date="2016-01" db="EMBL/GenBank/DDBJ databases">
        <title>Characterization of the Clostridium difficile lineages that are prevalent in Hong Kong and China.</title>
        <authorList>
            <person name="Kwok J.S.-L."/>
            <person name="Lam W.-Y."/>
            <person name="Ip M."/>
            <person name="Chan T.-F."/>
            <person name="Hawkey P.M."/>
            <person name="Tsui S.K.-W."/>
        </authorList>
    </citation>
    <scope>NUCLEOTIDE SEQUENCE [LARGE SCALE GENOMIC DNA]</scope>
    <source>
        <strain evidence="2 3">300064</strain>
    </source>
</reference>
<dbReference type="PANTHER" id="PTHR43649:SF12">
    <property type="entry name" value="DIACETYLCHITOBIOSE BINDING PROTEIN DASA"/>
    <property type="match status" value="1"/>
</dbReference>
<protein>
    <submittedName>
        <fullName evidence="2">ABC transporter substrate-binding protein</fullName>
    </submittedName>
</protein>
<dbReference type="SUPFAM" id="SSF53850">
    <property type="entry name" value="Periplasmic binding protein-like II"/>
    <property type="match status" value="1"/>
</dbReference>
<dbReference type="EMBL" id="LRDH01000109">
    <property type="protein sequence ID" value="PPV14343.1"/>
    <property type="molecule type" value="Genomic_DNA"/>
</dbReference>
<dbReference type="Pfam" id="PF13416">
    <property type="entry name" value="SBP_bac_8"/>
    <property type="match status" value="1"/>
</dbReference>
<dbReference type="PROSITE" id="PS51257">
    <property type="entry name" value="PROKAR_LIPOPROTEIN"/>
    <property type="match status" value="1"/>
</dbReference>
<feature type="chain" id="PRO_5015733031" evidence="1">
    <location>
        <begin position="24"/>
        <end position="442"/>
    </location>
</feature>
<evidence type="ECO:0000313" key="3">
    <source>
        <dbReference type="Proteomes" id="UP000238081"/>
    </source>
</evidence>
<dbReference type="PANTHER" id="PTHR43649">
    <property type="entry name" value="ARABINOSE-BINDING PROTEIN-RELATED"/>
    <property type="match status" value="1"/>
</dbReference>
<dbReference type="Proteomes" id="UP000238081">
    <property type="component" value="Unassembled WGS sequence"/>
</dbReference>
<accession>A0A2S7FA74</accession>
<keyword evidence="1" id="KW-0732">Signal</keyword>
<dbReference type="Gene3D" id="3.40.190.10">
    <property type="entry name" value="Periplasmic binding protein-like II"/>
    <property type="match status" value="1"/>
</dbReference>
<dbReference type="InterPro" id="IPR006059">
    <property type="entry name" value="SBP"/>
</dbReference>
<name>A0A2S7FA74_CLOBU</name>